<proteinExistence type="predicted"/>
<evidence type="ECO:0000313" key="2">
    <source>
        <dbReference type="Proteomes" id="UP000049495"/>
    </source>
</evidence>
<sequence>MIVNPFPSRCTLDNLNTVDIMTIKQPELTDFVRLFQEIIAHVRDDSVKIFPKEKGRIIARVEQLVEDTLEKQQVEAAHIDQALTLVEHLSIVVNLNRYEQFNQLLERARKVATYLLNNDAASPCQDEEKMRLLFSYLKHRQMVSKPTQLTEGNGLHIAAAYRKGLLNLSEAIDAYRAQLTCQNRLQFVQLRASCVSITA</sequence>
<accession>A0A822MT44</accession>
<gene>
    <name evidence="1" type="ORF">VCR5J5_230073</name>
</gene>
<name>A0A822MT44_9VIBR</name>
<comment type="caution">
    <text evidence="1">The sequence shown here is derived from an EMBL/GenBank/DDBJ whole genome shotgun (WGS) entry which is preliminary data.</text>
</comment>
<organism evidence="1 2">
    <name type="scientific">Vibrio crassostreae</name>
    <dbReference type="NCBI Taxonomy" id="246167"/>
    <lineage>
        <taxon>Bacteria</taxon>
        <taxon>Pseudomonadati</taxon>
        <taxon>Pseudomonadota</taxon>
        <taxon>Gammaproteobacteria</taxon>
        <taxon>Vibrionales</taxon>
        <taxon>Vibrionaceae</taxon>
        <taxon>Vibrio</taxon>
    </lineage>
</organism>
<dbReference type="Proteomes" id="UP000049495">
    <property type="component" value="Unassembled WGS sequence"/>
</dbReference>
<dbReference type="EMBL" id="CCJV01000082">
    <property type="protein sequence ID" value="CDT27289.1"/>
    <property type="molecule type" value="Genomic_DNA"/>
</dbReference>
<dbReference type="AlphaFoldDB" id="A0A822MT44"/>
<dbReference type="RefSeq" id="WP_048662265.1">
    <property type="nucleotide sequence ID" value="NZ_CAWQAQ010000077.1"/>
</dbReference>
<reference evidence="2" key="1">
    <citation type="submission" date="2014-06" db="EMBL/GenBank/DDBJ databases">
        <authorList>
            <person name="Le Roux Frederique"/>
        </authorList>
    </citation>
    <scope>NUCLEOTIDE SEQUENCE [LARGE SCALE GENOMIC DNA]</scope>
    <source>
        <strain evidence="2">J5-5</strain>
    </source>
</reference>
<protein>
    <submittedName>
        <fullName evidence="1">Uncharacterized protein</fullName>
    </submittedName>
</protein>
<evidence type="ECO:0000313" key="1">
    <source>
        <dbReference type="EMBL" id="CDT27289.1"/>
    </source>
</evidence>